<organism evidence="3 4">
    <name type="scientific">Phanerochaete carnosa (strain HHB-10118-sp)</name>
    <name type="common">White-rot fungus</name>
    <name type="synonym">Peniophora carnosa</name>
    <dbReference type="NCBI Taxonomy" id="650164"/>
    <lineage>
        <taxon>Eukaryota</taxon>
        <taxon>Fungi</taxon>
        <taxon>Dikarya</taxon>
        <taxon>Basidiomycota</taxon>
        <taxon>Agaricomycotina</taxon>
        <taxon>Agaricomycetes</taxon>
        <taxon>Polyporales</taxon>
        <taxon>Phanerochaetaceae</taxon>
        <taxon>Phanerochaete</taxon>
    </lineage>
</organism>
<dbReference type="GeneID" id="18912780"/>
<feature type="region of interest" description="Disordered" evidence="1">
    <location>
        <begin position="1"/>
        <end position="40"/>
    </location>
</feature>
<gene>
    <name evidence="3" type="ORF">PHACADRAFT_208714</name>
</gene>
<feature type="compositionally biased region" description="Polar residues" evidence="1">
    <location>
        <begin position="1"/>
        <end position="12"/>
    </location>
</feature>
<dbReference type="PANTHER" id="PTHR28221">
    <property type="entry name" value="RNA POLYMERASE I-SPECIFIC TRANSCRIPTION INITIATION FACTOR RRN6"/>
    <property type="match status" value="1"/>
</dbReference>
<proteinExistence type="predicted"/>
<dbReference type="Proteomes" id="UP000008370">
    <property type="component" value="Unassembled WGS sequence"/>
</dbReference>
<evidence type="ECO:0000313" key="4">
    <source>
        <dbReference type="Proteomes" id="UP000008370"/>
    </source>
</evidence>
<sequence>MDHWPGSSTTHTLPALKKGRPRKEDKSKALDGSEGHPVVDHGSLTAANLYRKGRHLEWTTLGTNDTGRKLIARGEAVKIFPASRPEWHPEPQVSVKHQAEQGANFLRTRYPDVDIASELIREELEETSRLSSEVQIFDPYAGNLLSVVSCGARTGRNASFLAFPMGQTGCDLNISGISCTKKNNTLFKPSASPAWSFDTPIQQIASCPNHSSARKETTIAVRTGGGTKLLSVEHRPNLLHGLVAKEITSFTRSDTANQRVVDFLFHGQTVEDLAFLAVNDAGSVFRHNLLDTQGRMLPVYTHSISSPKDPFWRLASLPDSNTCLLLSSTRLETVDFRAPNIALSLATVQGLKTVFTSVEGLQLDNMIRVASTEEIIWIDYRFPLRPVVGIKHHRQQDRTLHMQSLMFGKGKCIPLTFLTSCKNGLVTVYDVSQGLDNFVHLNSLPYAIPHLPVIGSRRVGQAVFRHPSDPGDNAALVLQLSDRGSIHRLDIELNLSDRAFEALGRTHDWSQDMFALERSMETAAIEVGQVSGRSYTEVDMEPVYKRIYGLDQCSPPADDPDTFYDTLDALPNFWQNAEAPVEQVLTTFDIAFRSGPDPGNLSRTDFFTGSAINSLRGYRTLVQDRLPYEELAKRSEWHHDWTNTLRRFVPDISDSTQEMQDNFKRFDLLLDDYRPGPSLRTETEAREQLTLDLALAIDVYAPHAVQAEPDHFLDDALETMSRATEAMSIGIPEPPPVQFGFLRPAVREHYGRLQEEKRREYPLGVRLLLNEWTVGTDPHEYQYHDPYDNSEPSAAPARAGKKTEKPSAAEVRTQPARMPPVIATAPMAPPPIAASQPARTRPTAQSQDASTFRTRSQPTQLPPSSQSSQSQETMFPSTQVLPGPFGGRPAPVKKKSVKKRMGGF</sequence>
<feature type="domain" description="RRN6 K-rich C-terminal" evidence="2">
    <location>
        <begin position="768"/>
        <end position="904"/>
    </location>
</feature>
<dbReference type="Pfam" id="PF20639">
    <property type="entry name" value="Rrn6_K-rich"/>
    <property type="match status" value="1"/>
</dbReference>
<name>K5W7N8_PHACS</name>
<dbReference type="OrthoDB" id="2382881at2759"/>
<feature type="compositionally biased region" description="Polar residues" evidence="1">
    <location>
        <begin position="842"/>
        <end position="855"/>
    </location>
</feature>
<evidence type="ECO:0000256" key="1">
    <source>
        <dbReference type="SAM" id="MobiDB-lite"/>
    </source>
</evidence>
<protein>
    <recommendedName>
        <fullName evidence="2">RRN6 K-rich C-terminal domain-containing protein</fullName>
    </recommendedName>
</protein>
<accession>K5W7N8</accession>
<dbReference type="AlphaFoldDB" id="K5W7N8"/>
<dbReference type="KEGG" id="pco:PHACADRAFT_208714"/>
<dbReference type="EMBL" id="JH930472">
    <property type="protein sequence ID" value="EKM55190.1"/>
    <property type="molecule type" value="Genomic_DNA"/>
</dbReference>
<feature type="compositionally biased region" description="Basic residues" evidence="1">
    <location>
        <begin position="891"/>
        <end position="904"/>
    </location>
</feature>
<feature type="compositionally biased region" description="Basic and acidic residues" evidence="1">
    <location>
        <begin position="22"/>
        <end position="39"/>
    </location>
</feature>
<reference evidence="3 4" key="1">
    <citation type="journal article" date="2012" name="BMC Genomics">
        <title>Comparative genomics of the white-rot fungi, Phanerochaete carnosa and P. chrysosporium, to elucidate the genetic basis of the distinct wood types they colonize.</title>
        <authorList>
            <person name="Suzuki H."/>
            <person name="MacDonald J."/>
            <person name="Syed K."/>
            <person name="Salamov A."/>
            <person name="Hori C."/>
            <person name="Aerts A."/>
            <person name="Henrissat B."/>
            <person name="Wiebenga A."/>
            <person name="vanKuyk P.A."/>
            <person name="Barry K."/>
            <person name="Lindquist E."/>
            <person name="LaButti K."/>
            <person name="Lapidus A."/>
            <person name="Lucas S."/>
            <person name="Coutinho P."/>
            <person name="Gong Y."/>
            <person name="Samejima M."/>
            <person name="Mahadevan R."/>
            <person name="Abou-Zaid M."/>
            <person name="de Vries R.P."/>
            <person name="Igarashi K."/>
            <person name="Yadav J.S."/>
            <person name="Grigoriev I.V."/>
            <person name="Master E.R."/>
        </authorList>
    </citation>
    <scope>NUCLEOTIDE SEQUENCE [LARGE SCALE GENOMIC DNA]</scope>
    <source>
        <strain evidence="3 4">HHB-10118-sp</strain>
    </source>
</reference>
<dbReference type="PANTHER" id="PTHR28221:SF2">
    <property type="entry name" value="RNA POLYMERASE I-SPECIFIC TRANSCRIPTION INITIATION FACTOR RRN6"/>
    <property type="match status" value="1"/>
</dbReference>
<dbReference type="HOGENOM" id="CLU_007284_0_0_1"/>
<evidence type="ECO:0000259" key="2">
    <source>
        <dbReference type="Pfam" id="PF20639"/>
    </source>
</evidence>
<dbReference type="InParanoid" id="K5W7N8"/>
<feature type="compositionally biased region" description="Low complexity" evidence="1">
    <location>
        <begin position="856"/>
        <end position="871"/>
    </location>
</feature>
<evidence type="ECO:0000313" key="3">
    <source>
        <dbReference type="EMBL" id="EKM55190.1"/>
    </source>
</evidence>
<dbReference type="RefSeq" id="XP_007395527.1">
    <property type="nucleotide sequence ID" value="XM_007395465.1"/>
</dbReference>
<dbReference type="InterPro" id="IPR019350">
    <property type="entry name" value="RNA_pol_I-sp_TIF_RRN6-like"/>
</dbReference>
<keyword evidence="4" id="KW-1185">Reference proteome</keyword>
<feature type="region of interest" description="Disordered" evidence="1">
    <location>
        <begin position="780"/>
        <end position="904"/>
    </location>
</feature>
<dbReference type="InterPro" id="IPR048536">
    <property type="entry name" value="Rrn6_K-rich"/>
</dbReference>